<dbReference type="Proteomes" id="UP001054902">
    <property type="component" value="Unassembled WGS sequence"/>
</dbReference>
<keyword evidence="3" id="KW-1185">Reference proteome</keyword>
<feature type="domain" description="ShKT" evidence="1">
    <location>
        <begin position="80"/>
        <end position="114"/>
    </location>
</feature>
<dbReference type="AlphaFoldDB" id="A0AAD3D9V8"/>
<reference evidence="2 3" key="1">
    <citation type="journal article" date="2021" name="Sci. Rep.">
        <title>The genome of the diatom Chaetoceros tenuissimus carries an ancient integrated fragment of an extant virus.</title>
        <authorList>
            <person name="Hongo Y."/>
            <person name="Kimura K."/>
            <person name="Takaki Y."/>
            <person name="Yoshida Y."/>
            <person name="Baba S."/>
            <person name="Kobayashi G."/>
            <person name="Nagasaki K."/>
            <person name="Hano T."/>
            <person name="Tomaru Y."/>
        </authorList>
    </citation>
    <scope>NUCLEOTIDE SEQUENCE [LARGE SCALE GENOMIC DNA]</scope>
    <source>
        <strain evidence="2 3">NIES-3715</strain>
    </source>
</reference>
<accession>A0AAD3D9V8</accession>
<organism evidence="2 3">
    <name type="scientific">Chaetoceros tenuissimus</name>
    <dbReference type="NCBI Taxonomy" id="426638"/>
    <lineage>
        <taxon>Eukaryota</taxon>
        <taxon>Sar</taxon>
        <taxon>Stramenopiles</taxon>
        <taxon>Ochrophyta</taxon>
        <taxon>Bacillariophyta</taxon>
        <taxon>Coscinodiscophyceae</taxon>
        <taxon>Chaetocerotophycidae</taxon>
        <taxon>Chaetocerotales</taxon>
        <taxon>Chaetocerotaceae</taxon>
        <taxon>Chaetoceros</taxon>
    </lineage>
</organism>
<sequence length="121" mass="13879">MCVATEPDRFLCTDDATKVNAWRKKNPSDNFSFSDLGVEQELSTNANEREAVEKVMEEMKEYFINEVYAKPEYAAVRDTCKNENPLCVFWVSIGECDRNRAFMIEKCTAACRLCLQAHAFS</sequence>
<dbReference type="Pfam" id="PF01549">
    <property type="entry name" value="ShK"/>
    <property type="match status" value="1"/>
</dbReference>
<protein>
    <recommendedName>
        <fullName evidence="1">ShKT domain-containing protein</fullName>
    </recommendedName>
</protein>
<evidence type="ECO:0000259" key="1">
    <source>
        <dbReference type="PROSITE" id="PS51670"/>
    </source>
</evidence>
<dbReference type="PROSITE" id="PS51670">
    <property type="entry name" value="SHKT"/>
    <property type="match status" value="1"/>
</dbReference>
<comment type="caution">
    <text evidence="2">The sequence shown here is derived from an EMBL/GenBank/DDBJ whole genome shotgun (WGS) entry which is preliminary data.</text>
</comment>
<name>A0AAD3D9V8_9STRA</name>
<dbReference type="InterPro" id="IPR003582">
    <property type="entry name" value="ShKT_dom"/>
</dbReference>
<dbReference type="SMART" id="SM00254">
    <property type="entry name" value="ShKT"/>
    <property type="match status" value="1"/>
</dbReference>
<evidence type="ECO:0000313" key="3">
    <source>
        <dbReference type="Proteomes" id="UP001054902"/>
    </source>
</evidence>
<proteinExistence type="predicted"/>
<gene>
    <name evidence="2" type="ORF">CTEN210_15822</name>
</gene>
<evidence type="ECO:0000313" key="2">
    <source>
        <dbReference type="EMBL" id="GFH59346.1"/>
    </source>
</evidence>
<dbReference type="EMBL" id="BLLK01000062">
    <property type="protein sequence ID" value="GFH59346.1"/>
    <property type="molecule type" value="Genomic_DNA"/>
</dbReference>